<dbReference type="RefSeq" id="WP_111373446.1">
    <property type="nucleotide sequence ID" value="NZ_CP029480.1"/>
</dbReference>
<dbReference type="Pfam" id="PF05552">
    <property type="entry name" value="MS_channel_1st_1"/>
    <property type="match status" value="2"/>
</dbReference>
<dbReference type="InterPro" id="IPR008910">
    <property type="entry name" value="MSC_TM_helix"/>
</dbReference>
<reference evidence="2 3" key="1">
    <citation type="submission" date="2018-05" db="EMBL/GenBank/DDBJ databases">
        <title>Complete genome sequence of Arcticibacterium luteifluviistationis SM1504T, a cytophagaceae bacterium isolated from Arctic surface seawater.</title>
        <authorList>
            <person name="Li Y."/>
            <person name="Qin Q.-L."/>
        </authorList>
    </citation>
    <scope>NUCLEOTIDE SEQUENCE [LARGE SCALE GENOMIC DNA]</scope>
    <source>
        <strain evidence="2 3">SM1504</strain>
    </source>
</reference>
<dbReference type="GO" id="GO:0008381">
    <property type="term" value="F:mechanosensitive monoatomic ion channel activity"/>
    <property type="evidence" value="ECO:0007669"/>
    <property type="project" value="InterPro"/>
</dbReference>
<dbReference type="Gene3D" id="1.10.287.1260">
    <property type="match status" value="1"/>
</dbReference>
<keyword evidence="1" id="KW-0472">Membrane</keyword>
<accession>A0A2Z4GGL4</accession>
<dbReference type="AlphaFoldDB" id="A0A2Z4GGL4"/>
<gene>
    <name evidence="2" type="ORF">DJ013_18660</name>
</gene>
<feature type="transmembrane region" description="Helical" evidence="1">
    <location>
        <begin position="25"/>
        <end position="43"/>
    </location>
</feature>
<dbReference type="OrthoDB" id="1493289at2"/>
<dbReference type="InterPro" id="IPR045275">
    <property type="entry name" value="MscS_archaea/bacteria_type"/>
</dbReference>
<evidence type="ECO:0000313" key="3">
    <source>
        <dbReference type="Proteomes" id="UP000249873"/>
    </source>
</evidence>
<dbReference type="PANTHER" id="PTHR30221">
    <property type="entry name" value="SMALL-CONDUCTANCE MECHANOSENSITIVE CHANNEL"/>
    <property type="match status" value="1"/>
</dbReference>
<dbReference type="Proteomes" id="UP000249873">
    <property type="component" value="Chromosome"/>
</dbReference>
<feature type="transmembrane region" description="Helical" evidence="1">
    <location>
        <begin position="81"/>
        <end position="100"/>
    </location>
</feature>
<sequence>MNKLPNIKDILISTFQNLITQFGEFTSNFIGAVVILLIGWLTAKIASTVLKNVISKIGLDKLGEKINDIDALKKFDLNIKLSLVVSKIVYFFILIVFLIQAAQTLGVPAISNMFAMVVEYIPKVISATIMIFAGLLLSDAVKSFVVGLCESFNIASGKLIGTGVFFFLLVITIIAALGQAGINTALLESSFNILIAGIILSFSIGYGFASKEILLNIISSFYSKNKYAAGEIIEIDGVKGEVLKVDNTTITIQHGEAKTVFPLRVLQSEKITIHKQ</sequence>
<feature type="transmembrane region" description="Helical" evidence="1">
    <location>
        <begin position="190"/>
        <end position="209"/>
    </location>
</feature>
<organism evidence="2 3">
    <name type="scientific">Arcticibacterium luteifluviistationis</name>
    <dbReference type="NCBI Taxonomy" id="1784714"/>
    <lineage>
        <taxon>Bacteria</taxon>
        <taxon>Pseudomonadati</taxon>
        <taxon>Bacteroidota</taxon>
        <taxon>Cytophagia</taxon>
        <taxon>Cytophagales</taxon>
        <taxon>Leadbetterellaceae</taxon>
        <taxon>Arcticibacterium</taxon>
    </lineage>
</organism>
<evidence type="ECO:0000256" key="1">
    <source>
        <dbReference type="SAM" id="Phobius"/>
    </source>
</evidence>
<dbReference type="KEGG" id="als:DJ013_18660"/>
<proteinExistence type="predicted"/>
<keyword evidence="1" id="KW-0812">Transmembrane</keyword>
<feature type="transmembrane region" description="Helical" evidence="1">
    <location>
        <begin position="159"/>
        <end position="178"/>
    </location>
</feature>
<keyword evidence="1" id="KW-1133">Transmembrane helix</keyword>
<dbReference type="EMBL" id="CP029480">
    <property type="protein sequence ID" value="AWW00079.1"/>
    <property type="molecule type" value="Genomic_DNA"/>
</dbReference>
<keyword evidence="3" id="KW-1185">Reference proteome</keyword>
<dbReference type="PANTHER" id="PTHR30221:SF1">
    <property type="entry name" value="SMALL-CONDUCTANCE MECHANOSENSITIVE CHANNEL"/>
    <property type="match status" value="1"/>
</dbReference>
<evidence type="ECO:0008006" key="4">
    <source>
        <dbReference type="Google" id="ProtNLM"/>
    </source>
</evidence>
<feature type="transmembrane region" description="Helical" evidence="1">
    <location>
        <begin position="120"/>
        <end position="138"/>
    </location>
</feature>
<name>A0A2Z4GGL4_9BACT</name>
<protein>
    <recommendedName>
        <fullName evidence="4">Small-conductance mechanosensitive channel</fullName>
    </recommendedName>
</protein>
<evidence type="ECO:0000313" key="2">
    <source>
        <dbReference type="EMBL" id="AWW00079.1"/>
    </source>
</evidence>